<accession>A0A8B6X519</accession>
<sequence length="109" mass="12511">MTAPFNQPEWAELVADSCRALDAYDSGRKPMDADDYRHVAARLEALVRQVRTPQTLYLPSAAYRHAAENVYFEANRRLLEPRRLALRAAAEAQVIDALQRTLRLRKTEE</sequence>
<dbReference type="Proteomes" id="UP000675920">
    <property type="component" value="Unplaced"/>
</dbReference>
<evidence type="ECO:0000313" key="2">
    <source>
        <dbReference type="RefSeq" id="WP_028312011.1"/>
    </source>
</evidence>
<protein>
    <submittedName>
        <fullName evidence="2">Uncharacterized protein</fullName>
    </submittedName>
</protein>
<name>A0A8B6X519_9BURK</name>
<dbReference type="RefSeq" id="WP_028312011.1">
    <property type="nucleotide sequence ID" value="NZ_AXWS01000014.1"/>
</dbReference>
<reference evidence="2" key="1">
    <citation type="submission" date="2025-08" db="UniProtKB">
        <authorList>
            <consortium name="RefSeq"/>
        </authorList>
    </citation>
    <scope>IDENTIFICATION</scope>
</reference>
<dbReference type="OrthoDB" id="9844610at2"/>
<dbReference type="AlphaFoldDB" id="A0A8B6X519"/>
<proteinExistence type="predicted"/>
<organism evidence="1 2">
    <name type="scientific">Derxia gummosa DSM 723</name>
    <dbReference type="NCBI Taxonomy" id="1121388"/>
    <lineage>
        <taxon>Bacteria</taxon>
        <taxon>Pseudomonadati</taxon>
        <taxon>Pseudomonadota</taxon>
        <taxon>Betaproteobacteria</taxon>
        <taxon>Burkholderiales</taxon>
        <taxon>Alcaligenaceae</taxon>
        <taxon>Derxia</taxon>
    </lineage>
</organism>
<evidence type="ECO:0000313" key="1">
    <source>
        <dbReference type="Proteomes" id="UP000675920"/>
    </source>
</evidence>
<keyword evidence="1" id="KW-1185">Reference proteome</keyword>